<dbReference type="SUPFAM" id="SSF53850">
    <property type="entry name" value="Periplasmic binding protein-like II"/>
    <property type="match status" value="1"/>
</dbReference>
<organism evidence="1 2">
    <name type="scientific">Paenibacillus baekrokdamisoli</name>
    <dbReference type="NCBI Taxonomy" id="1712516"/>
    <lineage>
        <taxon>Bacteria</taxon>
        <taxon>Bacillati</taxon>
        <taxon>Bacillota</taxon>
        <taxon>Bacilli</taxon>
        <taxon>Bacillales</taxon>
        <taxon>Paenibacillaceae</taxon>
        <taxon>Paenibacillus</taxon>
    </lineage>
</organism>
<dbReference type="KEGG" id="pbk:Back11_08430"/>
<dbReference type="GO" id="GO:0030975">
    <property type="term" value="F:thiamine binding"/>
    <property type="evidence" value="ECO:0007669"/>
    <property type="project" value="TreeGrafter"/>
</dbReference>
<reference evidence="1 2" key="1">
    <citation type="submission" date="2018-11" db="EMBL/GenBank/DDBJ databases">
        <title>Complete genome sequence of Paenibacillus baekrokdamisoli strain KCTC 33723.</title>
        <authorList>
            <person name="Kang S.W."/>
            <person name="Lee K.C."/>
            <person name="Kim K.K."/>
            <person name="Kim J.S."/>
            <person name="Kim D.S."/>
            <person name="Ko S.H."/>
            <person name="Yang S.H."/>
            <person name="Lee J.S."/>
        </authorList>
    </citation>
    <scope>NUCLEOTIDE SEQUENCE [LARGE SCALE GENOMIC DNA]</scope>
    <source>
        <strain evidence="1 2">KCTC 33723</strain>
    </source>
</reference>
<sequence length="368" mass="40882">MKKYVSLKSALMISVMALSISGCGTPQQSAPAANTPVPVKEQTLEEIQKLAKQEGKVISVGMPDDWANWKETWGNITSKYGLSHSDTDLTSSEEIAKFDAEKNNPTADIGDVGMAFGPVAMQKGVTMPYKTSYWNDIPDWAKDKDGHWLVDYQGTISVLVDKTQVKNPPKTWEDIEKGDYKVQIPDVTKSSQAQMGVLAAAIAHGGNEGNIQPGLDFFAKLAKQNRLITKDITKADLEKGEVQVAILWDFVSLGFKDQIDPNRFDVNIMKEGSVISGYTTIINKYAPHPNAAKLAREYILSDEGQINLAKGYARPIRSNVKLPEEVAKKLIPNEQYKNAKPIKDFKLWDETSKKIPQLWQEQVLVNIN</sequence>
<evidence type="ECO:0000313" key="1">
    <source>
        <dbReference type="EMBL" id="BBH19498.1"/>
    </source>
</evidence>
<dbReference type="Pfam" id="PF13343">
    <property type="entry name" value="SBP_bac_6"/>
    <property type="match status" value="1"/>
</dbReference>
<dbReference type="PROSITE" id="PS51257">
    <property type="entry name" value="PROKAR_LIPOPROTEIN"/>
    <property type="match status" value="1"/>
</dbReference>
<keyword evidence="2" id="KW-1185">Reference proteome</keyword>
<dbReference type="Gene3D" id="3.40.190.10">
    <property type="entry name" value="Periplasmic binding protein-like II"/>
    <property type="match status" value="2"/>
</dbReference>
<dbReference type="GO" id="GO:0030976">
    <property type="term" value="F:thiamine pyrophosphate binding"/>
    <property type="evidence" value="ECO:0007669"/>
    <property type="project" value="TreeGrafter"/>
</dbReference>
<evidence type="ECO:0000313" key="2">
    <source>
        <dbReference type="Proteomes" id="UP000275368"/>
    </source>
</evidence>
<dbReference type="AlphaFoldDB" id="A0A3G9J6U0"/>
<dbReference type="PANTHER" id="PTHR30006:SF2">
    <property type="entry name" value="ABC TRANSPORTER SUBSTRATE-BINDING PROTEIN"/>
    <property type="match status" value="1"/>
</dbReference>
<name>A0A3G9J6U0_9BACL</name>
<accession>A0A3G9J6U0</accession>
<dbReference type="RefSeq" id="WP_125653866.1">
    <property type="nucleotide sequence ID" value="NZ_AP019308.1"/>
</dbReference>
<dbReference type="EMBL" id="AP019308">
    <property type="protein sequence ID" value="BBH19498.1"/>
    <property type="molecule type" value="Genomic_DNA"/>
</dbReference>
<proteinExistence type="predicted"/>
<dbReference type="OrthoDB" id="366726at2"/>
<protein>
    <submittedName>
        <fullName evidence="1">ABC transporter substrate-binding protein</fullName>
    </submittedName>
</protein>
<dbReference type="Proteomes" id="UP000275368">
    <property type="component" value="Chromosome"/>
</dbReference>
<dbReference type="PANTHER" id="PTHR30006">
    <property type="entry name" value="THIAMINE-BINDING PERIPLASMIC PROTEIN-RELATED"/>
    <property type="match status" value="1"/>
</dbReference>
<gene>
    <name evidence="1" type="ORF">Back11_08430</name>
</gene>
<dbReference type="GO" id="GO:0015888">
    <property type="term" value="P:thiamine transport"/>
    <property type="evidence" value="ECO:0007669"/>
    <property type="project" value="TreeGrafter"/>
</dbReference>
<dbReference type="GO" id="GO:0030288">
    <property type="term" value="C:outer membrane-bounded periplasmic space"/>
    <property type="evidence" value="ECO:0007669"/>
    <property type="project" value="TreeGrafter"/>
</dbReference>